<dbReference type="OrthoDB" id="2015470at2759"/>
<keyword evidence="1" id="KW-1133">Transmembrane helix</keyword>
<reference evidence="3 5" key="3">
    <citation type="submission" date="2017-11" db="EMBL/GenBank/DDBJ databases">
        <title>De-novo sequencing of pomegranate (Punica granatum L.) genome.</title>
        <authorList>
            <person name="Akparov Z."/>
            <person name="Amiraslanov A."/>
            <person name="Hajiyeva S."/>
            <person name="Abbasov M."/>
            <person name="Kaur K."/>
            <person name="Hamwieh A."/>
            <person name="Solovyev V."/>
            <person name="Salamov A."/>
            <person name="Braich B."/>
            <person name="Kosarev P."/>
            <person name="Mahmoud A."/>
            <person name="Hajiyev E."/>
            <person name="Babayeva S."/>
            <person name="Izzatullayeva V."/>
            <person name="Mammadov A."/>
            <person name="Mammadov A."/>
            <person name="Sharifova S."/>
            <person name="Ojaghi J."/>
            <person name="Eynullazada K."/>
            <person name="Bayramov B."/>
            <person name="Abdulazimova A."/>
            <person name="Shahmuradov I."/>
        </authorList>
    </citation>
    <scope>NUCLEOTIDE SEQUENCE [LARGE SCALE GENOMIC DNA]</scope>
    <source>
        <strain evidence="3">AG2017</strain>
        <strain evidence="5">cv. AG2017</strain>
        <tissue evidence="3">Leaf</tissue>
    </source>
</reference>
<keyword evidence="1" id="KW-0472">Membrane</keyword>
<keyword evidence="5" id="KW-1185">Reference proteome</keyword>
<dbReference type="GO" id="GO:0010167">
    <property type="term" value="P:response to nitrate"/>
    <property type="evidence" value="ECO:0007669"/>
    <property type="project" value="UniProtKB-UniRule"/>
</dbReference>
<evidence type="ECO:0000313" key="3">
    <source>
        <dbReference type="EMBL" id="PKI38643.1"/>
    </source>
</evidence>
<dbReference type="GeneID" id="116212775"/>
<proteinExistence type="inferred from homology"/>
<keyword evidence="1" id="KW-0812">Transmembrane</keyword>
<reference evidence="4" key="1">
    <citation type="journal article" date="2017" name="Plant J.">
        <title>The pomegranate (Punica granatum L.) genome and the genomics of punicalagin biosynthesis.</title>
        <authorList>
            <person name="Qin G."/>
            <person name="Xu C."/>
            <person name="Ming R."/>
            <person name="Tang H."/>
            <person name="Guyot R."/>
            <person name="Kramer E.M."/>
            <person name="Hu Y."/>
            <person name="Yi X."/>
            <person name="Qi Y."/>
            <person name="Xu X."/>
            <person name="Gao Z."/>
            <person name="Pan H."/>
            <person name="Jian J."/>
            <person name="Tian Y."/>
            <person name="Yue Z."/>
            <person name="Xu Y."/>
        </authorList>
    </citation>
    <scope>NUCLEOTIDE SEQUENCE [LARGE SCALE GENOMIC DNA]</scope>
    <source>
        <strain evidence="4">cv. Dabenzi</strain>
    </source>
</reference>
<feature type="signal peptide" evidence="1">
    <location>
        <begin position="1"/>
        <end position="22"/>
    </location>
</feature>
<comment type="similarity">
    <text evidence="1">Belongs to the NAR2 family.</text>
</comment>
<organism evidence="2 4">
    <name type="scientific">Punica granatum</name>
    <name type="common">Pomegranate</name>
    <dbReference type="NCBI Taxonomy" id="22663"/>
    <lineage>
        <taxon>Eukaryota</taxon>
        <taxon>Viridiplantae</taxon>
        <taxon>Streptophyta</taxon>
        <taxon>Embryophyta</taxon>
        <taxon>Tracheophyta</taxon>
        <taxon>Spermatophyta</taxon>
        <taxon>Magnoliopsida</taxon>
        <taxon>eudicotyledons</taxon>
        <taxon>Gunneridae</taxon>
        <taxon>Pentapetalae</taxon>
        <taxon>rosids</taxon>
        <taxon>malvids</taxon>
        <taxon>Myrtales</taxon>
        <taxon>Lythraceae</taxon>
        <taxon>Punica</taxon>
    </lineage>
</organism>
<dbReference type="Pfam" id="PF16974">
    <property type="entry name" value="NAR2"/>
    <property type="match status" value="1"/>
</dbReference>
<accession>A0A218VZA9</accession>
<name>A0A218VZA9_PUNGR</name>
<dbReference type="Proteomes" id="UP000197138">
    <property type="component" value="Unassembled WGS sequence"/>
</dbReference>
<dbReference type="AlphaFoldDB" id="A0A218VZA9"/>
<sequence>MAAPAIILATLLVACLTQACHGNVLFSSLKRTLVVTATPKAGEVLKGGEDKVTVTWSLNGTYKGQDSEYKTVKVKLCYSPISQKDRGWRKTEDELHKDKTCQFTIVSRPYSASAPKGNFTWTIEKDIPQATYFIRAYALNAKDDQVAYGQTTNTGKTTNLFTVNAVTGRHVSLDIASVCFSAFSVVSLAFFFAIEKRKAKKSSPPPPQM</sequence>
<keyword evidence="1" id="KW-0534">Nitrate assimilation</keyword>
<reference evidence="2" key="2">
    <citation type="submission" date="2017-06" db="EMBL/GenBank/DDBJ databases">
        <title>The pomegranate genome and the genomics of punicalagin biosynthesis.</title>
        <authorList>
            <person name="Xu C."/>
        </authorList>
    </citation>
    <scope>NUCLEOTIDE SEQUENCE [LARGE SCALE GENOMIC DNA]</scope>
    <source>
        <tissue evidence="2">Fresh leaf</tissue>
    </source>
</reference>
<comment type="caution">
    <text evidence="2">The sequence shown here is derived from an EMBL/GenBank/DDBJ whole genome shotgun (WGS) entry which is preliminary data.</text>
</comment>
<dbReference type="PIRSF" id="PIRSF012939">
    <property type="entry name" value="Transpt_NO3_Nar2"/>
    <property type="match status" value="1"/>
</dbReference>
<dbReference type="Proteomes" id="UP000233551">
    <property type="component" value="Unassembled WGS sequence"/>
</dbReference>
<feature type="chain" id="PRO_5014071533" description="High-affinity nitrate transporter" evidence="1">
    <location>
        <begin position="23"/>
        <end position="209"/>
    </location>
</feature>
<keyword evidence="1" id="KW-0732">Signal</keyword>
<dbReference type="EMBL" id="MTKT01005615">
    <property type="protein sequence ID" value="OWM65400.1"/>
    <property type="molecule type" value="Genomic_DNA"/>
</dbReference>
<evidence type="ECO:0000256" key="1">
    <source>
        <dbReference type="PIRNR" id="PIRNR012939"/>
    </source>
</evidence>
<dbReference type="InterPro" id="IPR016605">
    <property type="entry name" value="Transptr_NO3_Nar2"/>
</dbReference>
<dbReference type="GO" id="GO:0042128">
    <property type="term" value="P:nitrate assimilation"/>
    <property type="evidence" value="ECO:0007669"/>
    <property type="project" value="UniProtKB-UniRule"/>
</dbReference>
<comment type="function">
    <text evidence="1">Involved in nitrate transport.</text>
</comment>
<evidence type="ECO:0000313" key="2">
    <source>
        <dbReference type="EMBL" id="OWM65400.1"/>
    </source>
</evidence>
<feature type="transmembrane region" description="Helical" evidence="1">
    <location>
        <begin position="175"/>
        <end position="194"/>
    </location>
</feature>
<dbReference type="EMBL" id="PGOL01004053">
    <property type="protein sequence ID" value="PKI38643.1"/>
    <property type="molecule type" value="Genomic_DNA"/>
</dbReference>
<dbReference type="PANTHER" id="PTHR34806">
    <property type="entry name" value="HIGH-AFFINITY NITRATE TRANSPORTER 3.2"/>
    <property type="match status" value="1"/>
</dbReference>
<evidence type="ECO:0000313" key="5">
    <source>
        <dbReference type="Proteomes" id="UP000233551"/>
    </source>
</evidence>
<gene>
    <name evidence="2" type="ORF">CDL15_Pgr008990</name>
    <name evidence="3" type="ORF">CRG98_040977</name>
</gene>
<evidence type="ECO:0000313" key="4">
    <source>
        <dbReference type="Proteomes" id="UP000197138"/>
    </source>
</evidence>
<dbReference type="STRING" id="22663.A0A218VZA9"/>
<dbReference type="GO" id="GO:0005886">
    <property type="term" value="C:plasma membrane"/>
    <property type="evidence" value="ECO:0007669"/>
    <property type="project" value="UniProtKB-UniRule"/>
</dbReference>
<protein>
    <recommendedName>
        <fullName evidence="1">High-affinity nitrate transporter</fullName>
    </recommendedName>
</protein>
<dbReference type="GO" id="GO:0015112">
    <property type="term" value="F:nitrate transmembrane transporter activity"/>
    <property type="evidence" value="ECO:0007669"/>
    <property type="project" value="TreeGrafter"/>
</dbReference>
<dbReference type="PANTHER" id="PTHR34806:SF1">
    <property type="entry name" value="HIGH-AFFINITY NITRATE TRANSPORTER 3.1"/>
    <property type="match status" value="1"/>
</dbReference>
<keyword evidence="1" id="KW-1003">Cell membrane</keyword>